<sequence length="283" mass="31150">MKKAAQRNPVQKKVVVNEVPIPSPDPGQFLVKLAFASLCHSDLMSMTMEHKEPITIGHEVAGYIHKIHPTAENKGFQVGDAIDFTYTVDFYNECEGCAVHSNYCLVNNSWVLAFHCIDSCRLKLGQWLAIIGCGGLGQLACQYAKVMGFKVIGVNINDDILNTVKSQRCRRIEEAKSFMDRGPNKGADAVAVFSAADAAYRSAPSLVKLGGIIIVIGLLAKGVTVDALDIARDKYRRHKSLDAVNGLVERMKKGEIVKRQLVQLALVATSTKKYFQTPLFHMQ</sequence>
<evidence type="ECO:0000259" key="6">
    <source>
        <dbReference type="Pfam" id="PF00107"/>
    </source>
</evidence>
<reference evidence="8" key="1">
    <citation type="journal article" date="2020" name="Stud. Mycol.">
        <title>101 Dothideomycetes genomes: a test case for predicting lifestyles and emergence of pathogens.</title>
        <authorList>
            <person name="Haridas S."/>
            <person name="Albert R."/>
            <person name="Binder M."/>
            <person name="Bloem J."/>
            <person name="Labutti K."/>
            <person name="Salamov A."/>
            <person name="Andreopoulos B."/>
            <person name="Baker S."/>
            <person name="Barry K."/>
            <person name="Bills G."/>
            <person name="Bluhm B."/>
            <person name="Cannon C."/>
            <person name="Castanera R."/>
            <person name="Culley D."/>
            <person name="Daum C."/>
            <person name="Ezra D."/>
            <person name="Gonzalez J."/>
            <person name="Henrissat B."/>
            <person name="Kuo A."/>
            <person name="Liang C."/>
            <person name="Lipzen A."/>
            <person name="Lutzoni F."/>
            <person name="Magnuson J."/>
            <person name="Mondo S."/>
            <person name="Nolan M."/>
            <person name="Ohm R."/>
            <person name="Pangilinan J."/>
            <person name="Park H.-J."/>
            <person name="Ramirez L."/>
            <person name="Alfaro M."/>
            <person name="Sun H."/>
            <person name="Tritt A."/>
            <person name="Yoshinaga Y."/>
            <person name="Zwiers L.-H."/>
            <person name="Turgeon B."/>
            <person name="Goodwin S."/>
            <person name="Spatafora J."/>
            <person name="Crous P."/>
            <person name="Grigoriev I."/>
        </authorList>
    </citation>
    <scope>NUCLEOTIDE SEQUENCE</scope>
    <source>
        <strain evidence="8">CBS 207.26</strain>
    </source>
</reference>
<dbReference type="GO" id="GO:0004022">
    <property type="term" value="F:alcohol dehydrogenase (NAD+) activity"/>
    <property type="evidence" value="ECO:0007669"/>
    <property type="project" value="TreeGrafter"/>
</dbReference>
<dbReference type="Gene3D" id="3.90.180.10">
    <property type="entry name" value="Medium-chain alcohol dehydrogenases, catalytic domain"/>
    <property type="match status" value="1"/>
</dbReference>
<feature type="domain" description="Alcohol dehydrogenase-like N-terminal" evidence="7">
    <location>
        <begin position="26"/>
        <end position="110"/>
    </location>
</feature>
<evidence type="ECO:0000256" key="2">
    <source>
        <dbReference type="ARBA" id="ARBA00008072"/>
    </source>
</evidence>
<keyword evidence="9" id="KW-1185">Reference proteome</keyword>
<accession>A0A6A6EEN0</accession>
<dbReference type="SUPFAM" id="SSF50129">
    <property type="entry name" value="GroES-like"/>
    <property type="match status" value="1"/>
</dbReference>
<dbReference type="InterPro" id="IPR013154">
    <property type="entry name" value="ADH-like_N"/>
</dbReference>
<name>A0A6A6EEN0_9PEZI</name>
<dbReference type="InterPro" id="IPR013149">
    <property type="entry name" value="ADH-like_C"/>
</dbReference>
<feature type="domain" description="Alcohol dehydrogenase-like C-terminal" evidence="6">
    <location>
        <begin position="135"/>
        <end position="231"/>
    </location>
</feature>
<keyword evidence="3" id="KW-0479">Metal-binding</keyword>
<dbReference type="InterPro" id="IPR011032">
    <property type="entry name" value="GroES-like_sf"/>
</dbReference>
<gene>
    <name evidence="8" type="ORF">K469DRAFT_724317</name>
</gene>
<keyword evidence="4" id="KW-0862">Zinc</keyword>
<comment type="cofactor">
    <cofactor evidence="1">
        <name>Zn(2+)</name>
        <dbReference type="ChEBI" id="CHEBI:29105"/>
    </cofactor>
</comment>
<dbReference type="GO" id="GO:0046872">
    <property type="term" value="F:metal ion binding"/>
    <property type="evidence" value="ECO:0007669"/>
    <property type="project" value="UniProtKB-KW"/>
</dbReference>
<comment type="similarity">
    <text evidence="2">Belongs to the zinc-containing alcohol dehydrogenase family.</text>
</comment>
<evidence type="ECO:0000256" key="3">
    <source>
        <dbReference type="ARBA" id="ARBA00022723"/>
    </source>
</evidence>
<dbReference type="PANTHER" id="PTHR42940">
    <property type="entry name" value="ALCOHOL DEHYDROGENASE 1-RELATED"/>
    <property type="match status" value="1"/>
</dbReference>
<dbReference type="Pfam" id="PF00107">
    <property type="entry name" value="ADH_zinc_N"/>
    <property type="match status" value="1"/>
</dbReference>
<evidence type="ECO:0000313" key="9">
    <source>
        <dbReference type="Proteomes" id="UP000800200"/>
    </source>
</evidence>
<dbReference type="Pfam" id="PF08240">
    <property type="entry name" value="ADH_N"/>
    <property type="match status" value="1"/>
</dbReference>
<proteinExistence type="inferred from homology"/>
<dbReference type="GO" id="GO:0005737">
    <property type="term" value="C:cytoplasm"/>
    <property type="evidence" value="ECO:0007669"/>
    <property type="project" value="TreeGrafter"/>
</dbReference>
<dbReference type="EMBL" id="ML994622">
    <property type="protein sequence ID" value="KAF2189029.1"/>
    <property type="molecule type" value="Genomic_DNA"/>
</dbReference>
<evidence type="ECO:0000256" key="5">
    <source>
        <dbReference type="ARBA" id="ARBA00023002"/>
    </source>
</evidence>
<dbReference type="Proteomes" id="UP000800200">
    <property type="component" value="Unassembled WGS sequence"/>
</dbReference>
<dbReference type="SUPFAM" id="SSF51735">
    <property type="entry name" value="NAD(P)-binding Rossmann-fold domains"/>
    <property type="match status" value="1"/>
</dbReference>
<dbReference type="AlphaFoldDB" id="A0A6A6EEN0"/>
<dbReference type="InterPro" id="IPR036291">
    <property type="entry name" value="NAD(P)-bd_dom_sf"/>
</dbReference>
<dbReference type="OrthoDB" id="1879366at2759"/>
<organism evidence="8 9">
    <name type="scientific">Zopfia rhizophila CBS 207.26</name>
    <dbReference type="NCBI Taxonomy" id="1314779"/>
    <lineage>
        <taxon>Eukaryota</taxon>
        <taxon>Fungi</taxon>
        <taxon>Dikarya</taxon>
        <taxon>Ascomycota</taxon>
        <taxon>Pezizomycotina</taxon>
        <taxon>Dothideomycetes</taxon>
        <taxon>Dothideomycetes incertae sedis</taxon>
        <taxon>Zopfiaceae</taxon>
        <taxon>Zopfia</taxon>
    </lineage>
</organism>
<evidence type="ECO:0000313" key="8">
    <source>
        <dbReference type="EMBL" id="KAF2189029.1"/>
    </source>
</evidence>
<keyword evidence="5" id="KW-0560">Oxidoreductase</keyword>
<dbReference type="Gene3D" id="3.40.50.720">
    <property type="entry name" value="NAD(P)-binding Rossmann-like Domain"/>
    <property type="match status" value="1"/>
</dbReference>
<evidence type="ECO:0000256" key="1">
    <source>
        <dbReference type="ARBA" id="ARBA00001947"/>
    </source>
</evidence>
<dbReference type="PANTHER" id="PTHR42940:SF8">
    <property type="entry name" value="VACUOLAR PROTEIN SORTING-ASSOCIATED PROTEIN 11"/>
    <property type="match status" value="1"/>
</dbReference>
<protein>
    <submittedName>
        <fullName evidence="8">NAD(P)-binding protein</fullName>
    </submittedName>
</protein>
<evidence type="ECO:0000256" key="4">
    <source>
        <dbReference type="ARBA" id="ARBA00022833"/>
    </source>
</evidence>
<evidence type="ECO:0000259" key="7">
    <source>
        <dbReference type="Pfam" id="PF08240"/>
    </source>
</evidence>